<evidence type="ECO:0000313" key="2">
    <source>
        <dbReference type="EMBL" id="SBS71727.1"/>
    </source>
</evidence>
<feature type="compositionally biased region" description="Pro residues" evidence="1">
    <location>
        <begin position="56"/>
        <end position="76"/>
    </location>
</feature>
<evidence type="ECO:0000256" key="1">
    <source>
        <dbReference type="SAM" id="MobiDB-lite"/>
    </source>
</evidence>
<proteinExistence type="predicted"/>
<gene>
    <name evidence="2" type="ORF">MHPYR_120026</name>
</gene>
<protein>
    <submittedName>
        <fullName evidence="2">Uncharacterized protein</fullName>
    </submittedName>
</protein>
<name>A0A1Y5NZ16_9MYCO</name>
<accession>A0A1Y5NZ16</accession>
<reference evidence="2" key="1">
    <citation type="submission" date="2016-03" db="EMBL/GenBank/DDBJ databases">
        <authorList>
            <person name="Ploux O."/>
        </authorList>
    </citation>
    <scope>NUCLEOTIDE SEQUENCE</scope>
    <source>
        <strain evidence="2">UC10</strain>
    </source>
</reference>
<feature type="region of interest" description="Disordered" evidence="1">
    <location>
        <begin position="52"/>
        <end position="76"/>
    </location>
</feature>
<organism evidence="2">
    <name type="scientific">uncultured Mycobacterium sp</name>
    <dbReference type="NCBI Taxonomy" id="171292"/>
    <lineage>
        <taxon>Bacteria</taxon>
        <taxon>Bacillati</taxon>
        <taxon>Actinomycetota</taxon>
        <taxon>Actinomycetes</taxon>
        <taxon>Mycobacteriales</taxon>
        <taxon>Mycobacteriaceae</taxon>
        <taxon>Mycobacterium</taxon>
        <taxon>environmental samples</taxon>
    </lineage>
</organism>
<sequence>MITGSLAMVVVGQQISQKGIVLYSKARQRGLFGTALVCTGLALSAMGIGAGVANAAPPPPPPGQCPPNAPCPPPPR</sequence>
<dbReference type="EMBL" id="FLQS01000004">
    <property type="protein sequence ID" value="SBS71727.1"/>
    <property type="molecule type" value="Genomic_DNA"/>
</dbReference>
<dbReference type="AlphaFoldDB" id="A0A1Y5NZ16"/>